<dbReference type="NCBIfam" id="TIGR00871">
    <property type="entry name" value="zwf"/>
    <property type="match status" value="1"/>
</dbReference>
<keyword evidence="6 7" id="KW-0119">Carbohydrate metabolism</keyword>
<accession>A0A6C2U5K1</accession>
<dbReference type="EMBL" id="CAAHFG010000002">
    <property type="protein sequence ID" value="VGO15348.1"/>
    <property type="molecule type" value="Genomic_DNA"/>
</dbReference>
<evidence type="ECO:0000256" key="4">
    <source>
        <dbReference type="ARBA" id="ARBA00022857"/>
    </source>
</evidence>
<dbReference type="InterPro" id="IPR022674">
    <property type="entry name" value="G6P_DH_NAD-bd"/>
</dbReference>
<feature type="active site" description="Proton acceptor" evidence="7">
    <location>
        <position position="254"/>
    </location>
</feature>
<feature type="binding site" evidence="7">
    <location>
        <position position="56"/>
    </location>
    <ligand>
        <name>NADP(+)</name>
        <dbReference type="ChEBI" id="CHEBI:58349"/>
    </ligand>
</feature>
<comment type="pathway">
    <text evidence="1 7">Carbohydrate degradation; pentose phosphate pathway; D-ribulose 5-phosphate from D-glucose 6-phosphate (oxidative stage): step 1/3.</text>
</comment>
<dbReference type="GO" id="GO:0006006">
    <property type="term" value="P:glucose metabolic process"/>
    <property type="evidence" value="ECO:0007669"/>
    <property type="project" value="UniProtKB-KW"/>
</dbReference>
<evidence type="ECO:0000256" key="5">
    <source>
        <dbReference type="ARBA" id="ARBA00023002"/>
    </source>
</evidence>
<dbReference type="UniPathway" id="UPA00115">
    <property type="reaction ID" value="UER00408"/>
</dbReference>
<evidence type="ECO:0000313" key="10">
    <source>
        <dbReference type="EMBL" id="VGO15348.1"/>
    </source>
</evidence>
<dbReference type="InterPro" id="IPR001282">
    <property type="entry name" value="G6P_DH"/>
</dbReference>
<dbReference type="Gene3D" id="3.40.50.720">
    <property type="entry name" value="NAD(P)-binding Rossmann-like Domain"/>
    <property type="match status" value="1"/>
</dbReference>
<name>A0A6C2U5K1_PONDE</name>
<dbReference type="EC" id="1.1.1.49" evidence="7"/>
<dbReference type="GO" id="GO:0004345">
    <property type="term" value="F:glucose-6-phosphate dehydrogenase activity"/>
    <property type="evidence" value="ECO:0007669"/>
    <property type="project" value="UniProtKB-UniRule"/>
</dbReference>
<keyword evidence="5 7" id="KW-0560">Oxidoreductase</keyword>
<dbReference type="Proteomes" id="UP000366872">
    <property type="component" value="Unassembled WGS sequence"/>
</dbReference>
<comment type="catalytic activity">
    <reaction evidence="7">
        <text>D-glucose 6-phosphate + NADP(+) = 6-phospho-D-glucono-1,5-lactone + NADPH + H(+)</text>
        <dbReference type="Rhea" id="RHEA:15841"/>
        <dbReference type="ChEBI" id="CHEBI:15378"/>
        <dbReference type="ChEBI" id="CHEBI:57783"/>
        <dbReference type="ChEBI" id="CHEBI:57955"/>
        <dbReference type="ChEBI" id="CHEBI:58349"/>
        <dbReference type="ChEBI" id="CHEBI:61548"/>
        <dbReference type="EC" id="1.1.1.49"/>
    </reaction>
</comment>
<evidence type="ECO:0000313" key="11">
    <source>
        <dbReference type="Proteomes" id="UP000366872"/>
    </source>
</evidence>
<dbReference type="PANTHER" id="PTHR23429:SF0">
    <property type="entry name" value="GLUCOSE-6-PHOSPHATE 1-DEHYDROGENASE"/>
    <property type="match status" value="1"/>
</dbReference>
<keyword evidence="3 7" id="KW-0313">Glucose metabolism</keyword>
<dbReference type="Pfam" id="PF02781">
    <property type="entry name" value="G6PD_C"/>
    <property type="match status" value="1"/>
</dbReference>
<feature type="binding site" evidence="7">
    <location>
        <position position="360"/>
    </location>
    <ligand>
        <name>substrate</name>
    </ligand>
</feature>
<feature type="binding site" evidence="7">
    <location>
        <position position="195"/>
    </location>
    <ligand>
        <name>substrate</name>
    </ligand>
</feature>
<dbReference type="SUPFAM" id="SSF51735">
    <property type="entry name" value="NAD(P)-binding Rossmann-fold domains"/>
    <property type="match status" value="1"/>
</dbReference>
<evidence type="ECO:0000256" key="6">
    <source>
        <dbReference type="ARBA" id="ARBA00023277"/>
    </source>
</evidence>
<feature type="binding site" evidence="7">
    <location>
        <position position="161"/>
    </location>
    <ligand>
        <name>NADP(+)</name>
        <dbReference type="ChEBI" id="CHEBI:58349"/>
    </ligand>
</feature>
<reference evidence="10 11" key="1">
    <citation type="submission" date="2019-04" db="EMBL/GenBank/DDBJ databases">
        <authorList>
            <person name="Van Vliet M D."/>
        </authorList>
    </citation>
    <scope>NUCLEOTIDE SEQUENCE [LARGE SCALE GENOMIC DNA]</scope>
    <source>
        <strain evidence="10 11">F1</strain>
    </source>
</reference>
<sequence>MATSGIIGENRVNDPVTIVIFGASGDLTHRKLIPALYIAYAQDLLPEKFTIVGFARRDYDDETFRTMMADSIKEFSRLPTDDETVGRFVSHIRYHKGDISSMDAYDDLRTKFEDQEAYPENRLFYLSIIPSLFETAVRSLKESGLVVKPGGGPWTRVVIEKPFGRDLESALALNSELLRHLDESQVYRIDHYLGKETVQNILSFRFANAIFEPVFNRSYIDHIQITASETVGMEKGRGGYYDEYGAVRDMVTNHLLQLLCLVTMEAPGDLSAESIRNEKVKVLNATKLDIRKEISDAVFRGQYGGGTDGEGGRIKGYLEEDRIDPESNTESFVAMRLAINNWRWAGVPILLRTGKRMARKTTEVAVQFKVPPLQLFQQVECEDDVCDITRIKPNTLIFQIQPNEGIFLKVGTKRPGMRFVVEDVKMDFSYSGTWNKSLPEAYERLLLDTLHGDSTLFTRSDEVEAEWRVVQPILENLNALKPYTYPPNAWGMPEADWLFHGVEGAWRNK</sequence>
<evidence type="ECO:0000256" key="7">
    <source>
        <dbReference type="HAMAP-Rule" id="MF_00966"/>
    </source>
</evidence>
<dbReference type="InterPro" id="IPR036291">
    <property type="entry name" value="NAD(P)-bd_dom_sf"/>
</dbReference>
<dbReference type="Gene3D" id="3.30.360.10">
    <property type="entry name" value="Dihydrodipicolinate Reductase, domain 2"/>
    <property type="match status" value="1"/>
</dbReference>
<dbReference type="PRINTS" id="PR00079">
    <property type="entry name" value="G6PDHDRGNASE"/>
</dbReference>
<feature type="binding site" evidence="7">
    <location>
        <position position="355"/>
    </location>
    <ligand>
        <name>substrate</name>
    </ligand>
</feature>
<dbReference type="GO" id="GO:0005829">
    <property type="term" value="C:cytosol"/>
    <property type="evidence" value="ECO:0007669"/>
    <property type="project" value="TreeGrafter"/>
</dbReference>
<dbReference type="InterPro" id="IPR019796">
    <property type="entry name" value="G6P_DH_AS"/>
</dbReference>
<dbReference type="Pfam" id="PF00479">
    <property type="entry name" value="G6PD_N"/>
    <property type="match status" value="1"/>
</dbReference>
<dbReference type="PROSITE" id="PS00069">
    <property type="entry name" value="G6P_DEHYDROGENASE"/>
    <property type="match status" value="1"/>
</dbReference>
<dbReference type="GO" id="GO:0050661">
    <property type="term" value="F:NADP binding"/>
    <property type="evidence" value="ECO:0007669"/>
    <property type="project" value="UniProtKB-UniRule"/>
</dbReference>
<evidence type="ECO:0000259" key="9">
    <source>
        <dbReference type="Pfam" id="PF02781"/>
    </source>
</evidence>
<evidence type="ECO:0000259" key="8">
    <source>
        <dbReference type="Pfam" id="PF00479"/>
    </source>
</evidence>
<evidence type="ECO:0000256" key="1">
    <source>
        <dbReference type="ARBA" id="ARBA00004937"/>
    </source>
</evidence>
<keyword evidence="4 7" id="KW-0521">NADP</keyword>
<protein>
    <recommendedName>
        <fullName evidence="7">Glucose-6-phosphate 1-dehydrogenase</fullName>
        <shortName evidence="7">G6PD</shortName>
        <ecNumber evidence="7">1.1.1.49</ecNumber>
    </recommendedName>
</protein>
<dbReference type="HAMAP" id="MF_00966">
    <property type="entry name" value="G6PD"/>
    <property type="match status" value="1"/>
</dbReference>
<feature type="binding site" evidence="7">
    <location>
        <begin position="98"/>
        <end position="99"/>
    </location>
    <ligand>
        <name>NADP(+)</name>
        <dbReference type="ChEBI" id="CHEBI:58349"/>
    </ligand>
</feature>
<comment type="caution">
    <text evidence="7">Lacks conserved residue(s) required for the propagation of feature annotation.</text>
</comment>
<organism evidence="10 11">
    <name type="scientific">Pontiella desulfatans</name>
    <dbReference type="NCBI Taxonomy" id="2750659"/>
    <lineage>
        <taxon>Bacteria</taxon>
        <taxon>Pseudomonadati</taxon>
        <taxon>Kiritimatiellota</taxon>
        <taxon>Kiritimatiellia</taxon>
        <taxon>Kiritimatiellales</taxon>
        <taxon>Pontiellaceae</taxon>
        <taxon>Pontiella</taxon>
    </lineage>
</organism>
<gene>
    <name evidence="10" type="primary">zwf2</name>
    <name evidence="7" type="synonym">zwf</name>
    <name evidence="10" type="ORF">PDESU_03931</name>
</gene>
<dbReference type="PIRSF" id="PIRSF000110">
    <property type="entry name" value="G6PD"/>
    <property type="match status" value="1"/>
</dbReference>
<dbReference type="RefSeq" id="WP_136080920.1">
    <property type="nucleotide sequence ID" value="NZ_CAAHFG010000002.1"/>
</dbReference>
<comment type="similarity">
    <text evidence="2 7">Belongs to the glucose-6-phosphate dehydrogenase family.</text>
</comment>
<feature type="binding site" evidence="7">
    <location>
        <position position="249"/>
    </location>
    <ligand>
        <name>substrate</name>
    </ligand>
</feature>
<feature type="domain" description="Glucose-6-phosphate dehydrogenase NAD-binding" evidence="8">
    <location>
        <begin position="19"/>
        <end position="200"/>
    </location>
</feature>
<dbReference type="SUPFAM" id="SSF55347">
    <property type="entry name" value="Glyceraldehyde-3-phosphate dehydrogenase-like, C-terminal domain"/>
    <property type="match status" value="1"/>
</dbReference>
<comment type="function">
    <text evidence="7">Catalyzes the oxidation of glucose 6-phosphate to 6-phosphogluconolactone.</text>
</comment>
<dbReference type="AlphaFoldDB" id="A0A6C2U5K1"/>
<evidence type="ECO:0000256" key="3">
    <source>
        <dbReference type="ARBA" id="ARBA00022526"/>
    </source>
</evidence>
<dbReference type="PANTHER" id="PTHR23429">
    <property type="entry name" value="GLUCOSE-6-PHOSPHATE 1-DEHYDROGENASE G6PD"/>
    <property type="match status" value="1"/>
</dbReference>
<feature type="domain" description="Glucose-6-phosphate dehydrogenase C-terminal" evidence="9">
    <location>
        <begin position="203"/>
        <end position="506"/>
    </location>
</feature>
<dbReference type="GO" id="GO:0009051">
    <property type="term" value="P:pentose-phosphate shunt, oxidative branch"/>
    <property type="evidence" value="ECO:0007669"/>
    <property type="project" value="TreeGrafter"/>
</dbReference>
<evidence type="ECO:0000256" key="2">
    <source>
        <dbReference type="ARBA" id="ARBA00009975"/>
    </source>
</evidence>
<keyword evidence="11" id="KW-1185">Reference proteome</keyword>
<feature type="binding site" evidence="7">
    <location>
        <position position="229"/>
    </location>
    <ligand>
        <name>substrate</name>
    </ligand>
</feature>
<dbReference type="InterPro" id="IPR022675">
    <property type="entry name" value="G6P_DH_C"/>
</dbReference>
<proteinExistence type="inferred from homology"/>
<feature type="binding site" evidence="7">
    <location>
        <position position="191"/>
    </location>
    <ligand>
        <name>substrate</name>
    </ligand>
</feature>